<dbReference type="InterPro" id="IPR011009">
    <property type="entry name" value="Kinase-like_dom_sf"/>
</dbReference>
<organism evidence="2 3">
    <name type="scientific">Streptantibioticus parmotrematis</name>
    <dbReference type="NCBI Taxonomy" id="2873249"/>
    <lineage>
        <taxon>Bacteria</taxon>
        <taxon>Bacillati</taxon>
        <taxon>Actinomycetota</taxon>
        <taxon>Actinomycetes</taxon>
        <taxon>Kitasatosporales</taxon>
        <taxon>Streptomycetaceae</taxon>
        <taxon>Streptantibioticus</taxon>
    </lineage>
</organism>
<comment type="caution">
    <text evidence="2">The sequence shown here is derived from an EMBL/GenBank/DDBJ whole genome shotgun (WGS) entry which is preliminary data.</text>
</comment>
<sequence>MTGAEDPADVAARLTGHRVLPGSVPRGASGLAEVTLDGVGTVVVKRGSDPRSARAEAAGLRWLAGADAVRLPEVRGADDDWLVVDRVETGAATPEAAEELGRELAALHAAGVPAFGAPPPGGPADAWIGRAPMANRPGDRWPRWYAEHRVLPYLREAVDRGAMGTGDAALVERVCDRLPELAGPDRPPARLHGDLWNGNVLWGADGHVRLIDPAAHGGHRETDLAMLRLFGCPHLDRVLDAYDRADPLDDGWRGRVGLHQLFPLLVHTVLFGGGYAAQAVAAARSALRG</sequence>
<proteinExistence type="inferred from homology"/>
<protein>
    <submittedName>
        <fullName evidence="2">Fructosamine kinase family protein</fullName>
    </submittedName>
</protein>
<evidence type="ECO:0000313" key="2">
    <source>
        <dbReference type="EMBL" id="MBY8883501.1"/>
    </source>
</evidence>
<dbReference type="Gene3D" id="1.10.510.10">
    <property type="entry name" value="Transferase(Phosphotransferase) domain 1"/>
    <property type="match status" value="1"/>
</dbReference>
<dbReference type="PANTHER" id="PTHR12149">
    <property type="entry name" value="FRUCTOSAMINE 3 KINASE-RELATED PROTEIN"/>
    <property type="match status" value="1"/>
</dbReference>
<keyword evidence="1" id="KW-0808">Transferase</keyword>
<dbReference type="Pfam" id="PF03881">
    <property type="entry name" value="Fructosamin_kin"/>
    <property type="match status" value="1"/>
</dbReference>
<accession>A0ABS7QL68</accession>
<dbReference type="Gene3D" id="3.30.200.20">
    <property type="entry name" value="Phosphorylase Kinase, domain 1"/>
    <property type="match status" value="1"/>
</dbReference>
<comment type="similarity">
    <text evidence="1">Belongs to the fructosamine kinase family.</text>
</comment>
<dbReference type="EMBL" id="JAINVZ010000001">
    <property type="protein sequence ID" value="MBY8883501.1"/>
    <property type="molecule type" value="Genomic_DNA"/>
</dbReference>
<dbReference type="PANTHER" id="PTHR12149:SF8">
    <property type="entry name" value="PROTEIN-RIBULOSAMINE 3-KINASE"/>
    <property type="match status" value="1"/>
</dbReference>
<evidence type="ECO:0000256" key="1">
    <source>
        <dbReference type="PIRNR" id="PIRNR006221"/>
    </source>
</evidence>
<dbReference type="Gene3D" id="1.20.1270.240">
    <property type="match status" value="1"/>
</dbReference>
<dbReference type="InterPro" id="IPR016477">
    <property type="entry name" value="Fructo-/Ketosamine-3-kinase"/>
</dbReference>
<dbReference type="SUPFAM" id="SSF56112">
    <property type="entry name" value="Protein kinase-like (PK-like)"/>
    <property type="match status" value="1"/>
</dbReference>
<reference evidence="2 3" key="1">
    <citation type="submission" date="2021-08" db="EMBL/GenBank/DDBJ databases">
        <title>Streptomyces sp. PTM05 isolated from lichen.</title>
        <authorList>
            <person name="Somphong A."/>
            <person name="Phongsopitanun W."/>
            <person name="Tanasupawat S."/>
        </authorList>
    </citation>
    <scope>NUCLEOTIDE SEQUENCE [LARGE SCALE GENOMIC DNA]</scope>
    <source>
        <strain evidence="2 3">Ptm05</strain>
    </source>
</reference>
<name>A0ABS7QL68_9ACTN</name>
<dbReference type="PIRSF" id="PIRSF006221">
    <property type="entry name" value="Ketosamine-3-kinase"/>
    <property type="match status" value="1"/>
</dbReference>
<keyword evidence="1 2" id="KW-0418">Kinase</keyword>
<dbReference type="RefSeq" id="WP_222973125.1">
    <property type="nucleotide sequence ID" value="NZ_JAINVZ010000001.1"/>
</dbReference>
<evidence type="ECO:0000313" key="3">
    <source>
        <dbReference type="Proteomes" id="UP001198565"/>
    </source>
</evidence>
<keyword evidence="3" id="KW-1185">Reference proteome</keyword>
<dbReference type="Proteomes" id="UP001198565">
    <property type="component" value="Unassembled WGS sequence"/>
</dbReference>
<dbReference type="GO" id="GO:0016301">
    <property type="term" value="F:kinase activity"/>
    <property type="evidence" value="ECO:0007669"/>
    <property type="project" value="UniProtKB-KW"/>
</dbReference>
<gene>
    <name evidence="2" type="ORF">K7472_01400</name>
</gene>